<accession>A0ABX0VCE6</accession>
<dbReference type="EMBL" id="JAATJS010000002">
    <property type="protein sequence ID" value="NIX76036.1"/>
    <property type="molecule type" value="Genomic_DNA"/>
</dbReference>
<protein>
    <recommendedName>
        <fullName evidence="1">HTH luxR-type domain-containing protein</fullName>
    </recommendedName>
</protein>
<dbReference type="RefSeq" id="WP_167671946.1">
    <property type="nucleotide sequence ID" value="NZ_JAATJS010000002.1"/>
</dbReference>
<dbReference type="SMART" id="SM00421">
    <property type="entry name" value="HTH_LUXR"/>
    <property type="match status" value="1"/>
</dbReference>
<dbReference type="InterPro" id="IPR000792">
    <property type="entry name" value="Tscrpt_reg_LuxR_C"/>
</dbReference>
<proteinExistence type="predicted"/>
<dbReference type="InterPro" id="IPR036388">
    <property type="entry name" value="WH-like_DNA-bd_sf"/>
</dbReference>
<comment type="caution">
    <text evidence="2">The sequence shown here is derived from an EMBL/GenBank/DDBJ whole genome shotgun (WGS) entry which is preliminary data.</text>
</comment>
<dbReference type="InterPro" id="IPR016032">
    <property type="entry name" value="Sig_transdc_resp-reg_C-effctor"/>
</dbReference>
<dbReference type="Pfam" id="PF00196">
    <property type="entry name" value="GerE"/>
    <property type="match status" value="1"/>
</dbReference>
<reference evidence="2 3" key="1">
    <citation type="submission" date="2020-03" db="EMBL/GenBank/DDBJ databases">
        <title>The genome sequence of Microvirga sp. c23x22.</title>
        <authorList>
            <person name="Zhang X."/>
        </authorList>
    </citation>
    <scope>NUCLEOTIDE SEQUENCE [LARGE SCALE GENOMIC DNA]</scope>
    <source>
        <strain evidence="3">c23x22</strain>
    </source>
</reference>
<sequence>MTVRPAISDLIELIYKAAVDPDGWGAVVSCMAEIFGGTGSLFVHDAASSNLVMEVSDGFDQSYIDSFKAYYGATNPLLFGALNAPDSKVSRMFDLTSKAVLDNSEYFIDWLHPQRLYHCIGTRFSIDHSVSMFATFHRATGDRDFNEREMNDLAQLVPHLRRAVDISTRLSQQPVLSPITKSTLGELSIAAFLLSRDGAVGDMNAEAHRLLAEGAFLKLQLERLVPSELQSVAAFRNALKQVVDGKAAEIVALRSSHGEVMRGTIVPVPMSNFWLGGMQQQALFTVKAPGAKRVQTADFMQKAFQLTFAEARLLEALAAGETIAQFCARHQISRNTAKTHLQNLFQKTGTSRQAALVRLAHQASDI</sequence>
<gene>
    <name evidence="2" type="ORF">HB375_05335</name>
</gene>
<dbReference type="SUPFAM" id="SSF46894">
    <property type="entry name" value="C-terminal effector domain of the bipartite response regulators"/>
    <property type="match status" value="1"/>
</dbReference>
<feature type="domain" description="HTH luxR-type" evidence="1">
    <location>
        <begin position="303"/>
        <end position="360"/>
    </location>
</feature>
<dbReference type="Gene3D" id="1.10.10.10">
    <property type="entry name" value="Winged helix-like DNA-binding domain superfamily/Winged helix DNA-binding domain"/>
    <property type="match status" value="1"/>
</dbReference>
<evidence type="ECO:0000259" key="1">
    <source>
        <dbReference type="SMART" id="SM00421"/>
    </source>
</evidence>
<dbReference type="Proteomes" id="UP000707352">
    <property type="component" value="Unassembled WGS sequence"/>
</dbReference>
<name>A0ABX0VCE6_9HYPH</name>
<keyword evidence="3" id="KW-1185">Reference proteome</keyword>
<organism evidence="2 3">
    <name type="scientific">Microvirga terricola</name>
    <dbReference type="NCBI Taxonomy" id="2719797"/>
    <lineage>
        <taxon>Bacteria</taxon>
        <taxon>Pseudomonadati</taxon>
        <taxon>Pseudomonadota</taxon>
        <taxon>Alphaproteobacteria</taxon>
        <taxon>Hyphomicrobiales</taxon>
        <taxon>Methylobacteriaceae</taxon>
        <taxon>Microvirga</taxon>
    </lineage>
</organism>
<evidence type="ECO:0000313" key="2">
    <source>
        <dbReference type="EMBL" id="NIX76036.1"/>
    </source>
</evidence>
<evidence type="ECO:0000313" key="3">
    <source>
        <dbReference type="Proteomes" id="UP000707352"/>
    </source>
</evidence>